<protein>
    <submittedName>
        <fullName evidence="4">Uncharacterized protein</fullName>
    </submittedName>
</protein>
<evidence type="ECO:0000256" key="3">
    <source>
        <dbReference type="SAM" id="MobiDB-lite"/>
    </source>
</evidence>
<feature type="compositionally biased region" description="Low complexity" evidence="3">
    <location>
        <begin position="22"/>
        <end position="44"/>
    </location>
</feature>
<feature type="compositionally biased region" description="Acidic residues" evidence="3">
    <location>
        <begin position="727"/>
        <end position="744"/>
    </location>
</feature>
<sequence length="858" mass="90371">MDADPPPAKRRRTSPRLSNRGTTEPAPDASTTATTPPDAPQTVDTHAETDEIRARPPSFASPTRASLARHNPAILDRRQSVPRNENENGDGHGNGNGSTEGDNAQPSVEAVEAMIDEQLGQSSAEKEHNVRPLARPPVRSPVRSPSRQLSPTRPLAQPPLRSPTRLSRSRSRSPTRRLFGADNATHRDGAGNGSGGALFGAAPQKSPEAVSAARHRPAEGLLGGVAGSVPGSLLGVPPRRSPMKPVPRPLPPPDPQRGEDLLEPLIARDKQRSGLDQLRSYEEVPPEPELPPTPDHVDKEALTRSPPGIHHSSTPSKRPRRAARARAAAAGGVQKTKPGTVQTSSPLKQPPLKAADPATAGATTQAEDDGGDAALQEASGNDPATAAKTAKRGRGRPRKSEPARNIQPADPDEHKKRERDALQAEIAGLEADLALAAAANERMRSAVENGGQSADGDNAAALISLLRRHVLSDDEAGDDGTKDAGARASMQATMDWLQAATNPIAFLPFGQPRTDVTDLVPFAAPPDNNGNAGDETQPLPPSHHPIEMTAAEELPFLQAFTPLAFRSEIVIVPADAGSDDTTPLQKHIITASSTTPPGLFLAHIEMTVHAKSLRITDLQVPRMAPPAAAAELAPLLARITAGQDDGGASTNGSSALTRNVTVLTWAMGEWVRVAVRRAKFWAVLARKLREKGDGGGDGGGGVAGMAEDIRQTRAQQRKKRRRKAGSDDGDVDGDGDGDGNGDDDGPSRHGAAPVSPTELLEHLGRTAMDVDVDVQDNGAAASSSSSTSLRVEWSIQFDWTGEATSHIGLLVGVPGKWRKADTRGRLAQLPKLFDQLVRDSGDPMDAVQTVVALLAGDM</sequence>
<evidence type="ECO:0000256" key="1">
    <source>
        <dbReference type="ARBA" id="ARBA00004123"/>
    </source>
</evidence>
<dbReference type="OrthoDB" id="4160836at2759"/>
<dbReference type="GO" id="GO:0006355">
    <property type="term" value="P:regulation of DNA-templated transcription"/>
    <property type="evidence" value="ECO:0007669"/>
    <property type="project" value="InterPro"/>
</dbReference>
<evidence type="ECO:0000313" key="5">
    <source>
        <dbReference type="Proteomes" id="UP000033710"/>
    </source>
</evidence>
<reference evidence="4 5" key="1">
    <citation type="journal article" date="2014" name="BMC Genomics">
        <title>Comparative genomics of the major fungal agents of human and animal Sporotrichosis: Sporothrix schenckii and Sporothrix brasiliensis.</title>
        <authorList>
            <person name="Teixeira M.M."/>
            <person name="de Almeida L.G."/>
            <person name="Kubitschek-Barreira P."/>
            <person name="Alves F.L."/>
            <person name="Kioshima E.S."/>
            <person name="Abadio A.K."/>
            <person name="Fernandes L."/>
            <person name="Derengowski L.S."/>
            <person name="Ferreira K.S."/>
            <person name="Souza R.C."/>
            <person name="Ruiz J.C."/>
            <person name="de Andrade N.C."/>
            <person name="Paes H.C."/>
            <person name="Nicola A.M."/>
            <person name="Albuquerque P."/>
            <person name="Gerber A.L."/>
            <person name="Martins V.P."/>
            <person name="Peconick L.D."/>
            <person name="Neto A.V."/>
            <person name="Chaucanez C.B."/>
            <person name="Silva P.A."/>
            <person name="Cunha O.L."/>
            <person name="de Oliveira F.F."/>
            <person name="dos Santos T.C."/>
            <person name="Barros A.L."/>
            <person name="Soares M.A."/>
            <person name="de Oliveira L.M."/>
            <person name="Marini M.M."/>
            <person name="Villalobos-Duno H."/>
            <person name="Cunha M.M."/>
            <person name="de Hoog S."/>
            <person name="da Silveira J.F."/>
            <person name="Henrissat B."/>
            <person name="Nino-Vega G.A."/>
            <person name="Cisalpino P.S."/>
            <person name="Mora-Montes H.M."/>
            <person name="Almeida S.R."/>
            <person name="Stajich J.E."/>
            <person name="Lopes-Bezerra L.M."/>
            <person name="Vasconcelos A.T."/>
            <person name="Felipe M.S."/>
        </authorList>
    </citation>
    <scope>NUCLEOTIDE SEQUENCE [LARGE SCALE GENOMIC DNA]</scope>
    <source>
        <strain evidence="4 5">1099-18</strain>
    </source>
</reference>
<dbReference type="RefSeq" id="XP_016588908.1">
    <property type="nucleotide sequence ID" value="XM_016729111.1"/>
</dbReference>
<feature type="region of interest" description="Disordered" evidence="3">
    <location>
        <begin position="1"/>
        <end position="424"/>
    </location>
</feature>
<dbReference type="Proteomes" id="UP000033710">
    <property type="component" value="Unassembled WGS sequence"/>
</dbReference>
<organism evidence="4 5">
    <name type="scientific">Sporothrix schenckii 1099-18</name>
    <dbReference type="NCBI Taxonomy" id="1397361"/>
    <lineage>
        <taxon>Eukaryota</taxon>
        <taxon>Fungi</taxon>
        <taxon>Dikarya</taxon>
        <taxon>Ascomycota</taxon>
        <taxon>Pezizomycotina</taxon>
        <taxon>Sordariomycetes</taxon>
        <taxon>Sordariomycetidae</taxon>
        <taxon>Ophiostomatales</taxon>
        <taxon>Ophiostomataceae</taxon>
        <taxon>Sporothrix</taxon>
    </lineage>
</organism>
<evidence type="ECO:0000256" key="2">
    <source>
        <dbReference type="ARBA" id="ARBA00023242"/>
    </source>
</evidence>
<reference evidence="4 5" key="2">
    <citation type="journal article" date="2015" name="Eukaryot. Cell">
        <title>Asexual propagation of a virulent clone complex in a human and feline outbreak of sporotrichosis.</title>
        <authorList>
            <person name="Teixeira Mde M."/>
            <person name="Rodrigues A.M."/>
            <person name="Tsui C.K."/>
            <person name="de Almeida L.G."/>
            <person name="Van Diepeningen A.D."/>
            <person name="van den Ende B.G."/>
            <person name="Fernandes G.F."/>
            <person name="Kano R."/>
            <person name="Hamelin R.C."/>
            <person name="Lopes-Bezerra L.M."/>
            <person name="Vasconcelos A.T."/>
            <person name="de Hoog S."/>
            <person name="de Camargo Z.P."/>
            <person name="Felipe M.S."/>
        </authorList>
    </citation>
    <scope>NUCLEOTIDE SEQUENCE [LARGE SCALE GENOMIC DNA]</scope>
    <source>
        <strain evidence="4 5">1099-18</strain>
    </source>
</reference>
<dbReference type="GeneID" id="27664388"/>
<comment type="subcellular location">
    <subcellularLocation>
        <location evidence="1">Nucleus</location>
    </subcellularLocation>
</comment>
<dbReference type="GO" id="GO:0005634">
    <property type="term" value="C:nucleus"/>
    <property type="evidence" value="ECO:0007669"/>
    <property type="project" value="UniProtKB-SubCell"/>
</dbReference>
<feature type="compositionally biased region" description="Polar residues" evidence="3">
    <location>
        <begin position="337"/>
        <end position="347"/>
    </location>
</feature>
<feature type="compositionally biased region" description="Basic and acidic residues" evidence="3">
    <location>
        <begin position="256"/>
        <end position="273"/>
    </location>
</feature>
<accession>A0A0F2M9B7</accession>
<dbReference type="AlphaFoldDB" id="A0A0F2M9B7"/>
<dbReference type="EMBL" id="AXCR01000006">
    <property type="protein sequence ID" value="KJR86232.1"/>
    <property type="molecule type" value="Genomic_DNA"/>
</dbReference>
<comment type="caution">
    <text evidence="4">The sequence shown here is derived from an EMBL/GenBank/DDBJ whole genome shotgun (WGS) entry which is preliminary data.</text>
</comment>
<evidence type="ECO:0000313" key="4">
    <source>
        <dbReference type="EMBL" id="KJR86232.1"/>
    </source>
</evidence>
<keyword evidence="2" id="KW-0539">Nucleus</keyword>
<feature type="compositionally biased region" description="Basic and acidic residues" evidence="3">
    <location>
        <begin position="75"/>
        <end position="90"/>
    </location>
</feature>
<feature type="compositionally biased region" description="Basic and acidic residues" evidence="3">
    <location>
        <begin position="45"/>
        <end position="54"/>
    </location>
</feature>
<dbReference type="PROSITE" id="PS00354">
    <property type="entry name" value="HMGI_Y"/>
    <property type="match status" value="1"/>
</dbReference>
<feature type="compositionally biased region" description="Basic and acidic residues" evidence="3">
    <location>
        <begin position="411"/>
        <end position="422"/>
    </location>
</feature>
<dbReference type="VEuPathDB" id="FungiDB:SPSK_02238"/>
<feature type="region of interest" description="Disordered" evidence="3">
    <location>
        <begin position="691"/>
        <end position="754"/>
    </location>
</feature>
<name>A0A0F2M9B7_SPOSC</name>
<gene>
    <name evidence="4" type="ORF">SPSK_02238</name>
</gene>
<dbReference type="KEGG" id="ssck:SPSK_02238"/>
<feature type="compositionally biased region" description="Pro residues" evidence="3">
    <location>
        <begin position="244"/>
        <end position="255"/>
    </location>
</feature>
<proteinExistence type="predicted"/>
<dbReference type="InterPro" id="IPR000637">
    <property type="entry name" value="HMGI/Y_DNA-bd_CS"/>
</dbReference>